<keyword evidence="1" id="KW-0812">Transmembrane</keyword>
<dbReference type="Proteomes" id="UP000321721">
    <property type="component" value="Unassembled WGS sequence"/>
</dbReference>
<reference evidence="2 3" key="1">
    <citation type="submission" date="2019-08" db="EMBL/GenBank/DDBJ databases">
        <title>Genome of Vicingus serpentipes NCIMB 15042.</title>
        <authorList>
            <person name="Bowman J.P."/>
        </authorList>
    </citation>
    <scope>NUCLEOTIDE SEQUENCE [LARGE SCALE GENOMIC DNA]</scope>
    <source>
        <strain evidence="2 3">NCIMB 15042</strain>
    </source>
</reference>
<accession>A0A5C6RSJ7</accession>
<evidence type="ECO:0000256" key="1">
    <source>
        <dbReference type="SAM" id="Phobius"/>
    </source>
</evidence>
<gene>
    <name evidence="2" type="ORF">FRY74_10845</name>
</gene>
<keyword evidence="3" id="KW-1185">Reference proteome</keyword>
<feature type="transmembrane region" description="Helical" evidence="1">
    <location>
        <begin position="6"/>
        <end position="23"/>
    </location>
</feature>
<proteinExistence type="predicted"/>
<organism evidence="2 3">
    <name type="scientific">Vicingus serpentipes</name>
    <dbReference type="NCBI Taxonomy" id="1926625"/>
    <lineage>
        <taxon>Bacteria</taxon>
        <taxon>Pseudomonadati</taxon>
        <taxon>Bacteroidota</taxon>
        <taxon>Flavobacteriia</taxon>
        <taxon>Flavobacteriales</taxon>
        <taxon>Vicingaceae</taxon>
        <taxon>Vicingus</taxon>
    </lineage>
</organism>
<protein>
    <submittedName>
        <fullName evidence="2">Uncharacterized protein</fullName>
    </submittedName>
</protein>
<dbReference type="RefSeq" id="WP_147101467.1">
    <property type="nucleotide sequence ID" value="NZ_VOOS01000005.1"/>
</dbReference>
<feature type="transmembrane region" description="Helical" evidence="1">
    <location>
        <begin position="82"/>
        <end position="103"/>
    </location>
</feature>
<dbReference type="OrthoDB" id="1467407at2"/>
<sequence>MEIIFKHTWIMFIAVTIANGLILKYRSKKYILQNPELKEGYDKYFKGWMIFGNIPWVIMMIGNLSGITQNTFEYFNPKAMNTMVLIFHFSIIVLWVLSVRWIYFKNGAEFIETHPGLFQKSIFSGNTNLTAKQVKLFFPLMLLGGIAGMIMMWVMDIPSPQF</sequence>
<feature type="transmembrane region" description="Helical" evidence="1">
    <location>
        <begin position="44"/>
        <end position="62"/>
    </location>
</feature>
<dbReference type="AlphaFoldDB" id="A0A5C6RSJ7"/>
<keyword evidence="1" id="KW-1133">Transmembrane helix</keyword>
<name>A0A5C6RSJ7_9FLAO</name>
<comment type="caution">
    <text evidence="2">The sequence shown here is derived from an EMBL/GenBank/DDBJ whole genome shotgun (WGS) entry which is preliminary data.</text>
</comment>
<evidence type="ECO:0000313" key="3">
    <source>
        <dbReference type="Proteomes" id="UP000321721"/>
    </source>
</evidence>
<keyword evidence="1" id="KW-0472">Membrane</keyword>
<dbReference type="EMBL" id="VOOS01000005">
    <property type="protein sequence ID" value="TXB64282.1"/>
    <property type="molecule type" value="Genomic_DNA"/>
</dbReference>
<evidence type="ECO:0000313" key="2">
    <source>
        <dbReference type="EMBL" id="TXB64282.1"/>
    </source>
</evidence>
<feature type="transmembrane region" description="Helical" evidence="1">
    <location>
        <begin position="136"/>
        <end position="155"/>
    </location>
</feature>